<proteinExistence type="predicted"/>
<dbReference type="InParanoid" id="D8SCX7"/>
<feature type="compositionally biased region" description="Low complexity" evidence="1">
    <location>
        <begin position="117"/>
        <end position="133"/>
    </location>
</feature>
<reference evidence="2 3" key="1">
    <citation type="journal article" date="2011" name="Science">
        <title>The Selaginella genome identifies genetic changes associated with the evolution of vascular plants.</title>
        <authorList>
            <person name="Banks J.A."/>
            <person name="Nishiyama T."/>
            <person name="Hasebe M."/>
            <person name="Bowman J.L."/>
            <person name="Gribskov M."/>
            <person name="dePamphilis C."/>
            <person name="Albert V.A."/>
            <person name="Aono N."/>
            <person name="Aoyama T."/>
            <person name="Ambrose B.A."/>
            <person name="Ashton N.W."/>
            <person name="Axtell M.J."/>
            <person name="Barker E."/>
            <person name="Barker M.S."/>
            <person name="Bennetzen J.L."/>
            <person name="Bonawitz N.D."/>
            <person name="Chapple C."/>
            <person name="Cheng C."/>
            <person name="Correa L.G."/>
            <person name="Dacre M."/>
            <person name="DeBarry J."/>
            <person name="Dreyer I."/>
            <person name="Elias M."/>
            <person name="Engstrom E.M."/>
            <person name="Estelle M."/>
            <person name="Feng L."/>
            <person name="Finet C."/>
            <person name="Floyd S.K."/>
            <person name="Frommer W.B."/>
            <person name="Fujita T."/>
            <person name="Gramzow L."/>
            <person name="Gutensohn M."/>
            <person name="Harholt J."/>
            <person name="Hattori M."/>
            <person name="Heyl A."/>
            <person name="Hirai T."/>
            <person name="Hiwatashi Y."/>
            <person name="Ishikawa M."/>
            <person name="Iwata M."/>
            <person name="Karol K.G."/>
            <person name="Koehler B."/>
            <person name="Kolukisaoglu U."/>
            <person name="Kubo M."/>
            <person name="Kurata T."/>
            <person name="Lalonde S."/>
            <person name="Li K."/>
            <person name="Li Y."/>
            <person name="Litt A."/>
            <person name="Lyons E."/>
            <person name="Manning G."/>
            <person name="Maruyama T."/>
            <person name="Michael T.P."/>
            <person name="Mikami K."/>
            <person name="Miyazaki S."/>
            <person name="Morinaga S."/>
            <person name="Murata T."/>
            <person name="Mueller-Roeber B."/>
            <person name="Nelson D.R."/>
            <person name="Obara M."/>
            <person name="Oguri Y."/>
            <person name="Olmstead R.G."/>
            <person name="Onodera N."/>
            <person name="Petersen B.L."/>
            <person name="Pils B."/>
            <person name="Prigge M."/>
            <person name="Rensing S.A."/>
            <person name="Riano-Pachon D.M."/>
            <person name="Roberts A.W."/>
            <person name="Sato Y."/>
            <person name="Scheller H.V."/>
            <person name="Schulz B."/>
            <person name="Schulz C."/>
            <person name="Shakirov E.V."/>
            <person name="Shibagaki N."/>
            <person name="Shinohara N."/>
            <person name="Shippen D.E."/>
            <person name="Soerensen I."/>
            <person name="Sotooka R."/>
            <person name="Sugimoto N."/>
            <person name="Sugita M."/>
            <person name="Sumikawa N."/>
            <person name="Tanurdzic M."/>
            <person name="Theissen G."/>
            <person name="Ulvskov P."/>
            <person name="Wakazuki S."/>
            <person name="Weng J.K."/>
            <person name="Willats W.W."/>
            <person name="Wipf D."/>
            <person name="Wolf P.G."/>
            <person name="Yang L."/>
            <person name="Zimmer A.D."/>
            <person name="Zhu Q."/>
            <person name="Mitros T."/>
            <person name="Hellsten U."/>
            <person name="Loque D."/>
            <person name="Otillar R."/>
            <person name="Salamov A."/>
            <person name="Schmutz J."/>
            <person name="Shapiro H."/>
            <person name="Lindquist E."/>
            <person name="Lucas S."/>
            <person name="Rokhsar D."/>
            <person name="Grigoriev I.V."/>
        </authorList>
    </citation>
    <scope>NUCLEOTIDE SEQUENCE [LARGE SCALE GENOMIC DNA]</scope>
</reference>
<feature type="compositionally biased region" description="Pro residues" evidence="1">
    <location>
        <begin position="103"/>
        <end position="116"/>
    </location>
</feature>
<dbReference type="EMBL" id="GL377612">
    <property type="protein sequence ID" value="EFJ17785.1"/>
    <property type="molecule type" value="Genomic_DNA"/>
</dbReference>
<dbReference type="HOGENOM" id="CLU_797871_0_0_1"/>
<gene>
    <name evidence="2" type="ORF">SELMODRAFT_420729</name>
</gene>
<feature type="compositionally biased region" description="Low complexity" evidence="1">
    <location>
        <begin position="241"/>
        <end position="258"/>
    </location>
</feature>
<protein>
    <submittedName>
        <fullName evidence="2">Uncharacterized protein</fullName>
    </submittedName>
</protein>
<feature type="region of interest" description="Disordered" evidence="1">
    <location>
        <begin position="162"/>
        <end position="195"/>
    </location>
</feature>
<dbReference type="KEGG" id="smo:SELMODRAFT_420729"/>
<feature type="region of interest" description="Disordered" evidence="1">
    <location>
        <begin position="211"/>
        <end position="286"/>
    </location>
</feature>
<evidence type="ECO:0000256" key="1">
    <source>
        <dbReference type="SAM" id="MobiDB-lite"/>
    </source>
</evidence>
<feature type="compositionally biased region" description="Low complexity" evidence="1">
    <location>
        <begin position="169"/>
        <end position="184"/>
    </location>
</feature>
<feature type="region of interest" description="Disordered" evidence="1">
    <location>
        <begin position="91"/>
        <end position="140"/>
    </location>
</feature>
<evidence type="ECO:0000313" key="3">
    <source>
        <dbReference type="Proteomes" id="UP000001514"/>
    </source>
</evidence>
<accession>D8SCX7</accession>
<keyword evidence="3" id="KW-1185">Reference proteome</keyword>
<organism evidence="3">
    <name type="scientific">Selaginella moellendorffii</name>
    <name type="common">Spikemoss</name>
    <dbReference type="NCBI Taxonomy" id="88036"/>
    <lineage>
        <taxon>Eukaryota</taxon>
        <taxon>Viridiplantae</taxon>
        <taxon>Streptophyta</taxon>
        <taxon>Embryophyta</taxon>
        <taxon>Tracheophyta</taxon>
        <taxon>Lycopodiopsida</taxon>
        <taxon>Selaginellales</taxon>
        <taxon>Selaginellaceae</taxon>
        <taxon>Selaginella</taxon>
    </lineage>
</organism>
<feature type="region of interest" description="Disordered" evidence="1">
    <location>
        <begin position="325"/>
        <end position="348"/>
    </location>
</feature>
<dbReference type="Gramene" id="EFJ17785">
    <property type="protein sequence ID" value="EFJ17785"/>
    <property type="gene ID" value="SELMODRAFT_420729"/>
</dbReference>
<dbReference type="AlphaFoldDB" id="D8SCX7"/>
<dbReference type="Proteomes" id="UP000001514">
    <property type="component" value="Unassembled WGS sequence"/>
</dbReference>
<sequence>MEIISSRRGVGYCSSLGDHNRQDYPLFSPVLDWQEQQREDQLEFRFFSSSSCPSAAHGNCVEMISADEIFSNGRMLPCALDSAKNTSNKNLSMAMKRPNPHASTPPPAPPAAPMPATPATAANRSSSSSSTASGNTIRKKSAAMVATATCSSHWKEIFHRLRNPGRPRSSSQSSCYESSGSLSSDMDAFPSSTSSSSRRLLLLPDHHGEDFSLPLTKATKAKNSHKASSQQGMDRHDKSSSSRMMRVSSFDSRSSSRVYPGGGGGGGDHHHSQTSRRSFSRDHHSRSLSSFLYDQHQQHHQHHHRHQSVTPVLNMPVCMGDSLVVSASSSSSGKLAKLHSSSSRAKRR</sequence>
<name>D8SCX7_SELML</name>
<evidence type="ECO:0000313" key="2">
    <source>
        <dbReference type="EMBL" id="EFJ17785.1"/>
    </source>
</evidence>